<accession>A0A4Q9VYP8</accession>
<dbReference type="PANTHER" id="PTHR33254:SF4">
    <property type="entry name" value="4-HYDROXY-4-METHYL-2-OXOGLUTARATE ALDOLASE 3-RELATED"/>
    <property type="match status" value="1"/>
</dbReference>
<dbReference type="PANTHER" id="PTHR33254">
    <property type="entry name" value="4-HYDROXY-4-METHYL-2-OXOGLUTARATE ALDOLASE 3-RELATED"/>
    <property type="match status" value="1"/>
</dbReference>
<evidence type="ECO:0000256" key="3">
    <source>
        <dbReference type="ARBA" id="ARBA00029596"/>
    </source>
</evidence>
<keyword evidence="7" id="KW-1185">Reference proteome</keyword>
<evidence type="ECO:0000313" key="6">
    <source>
        <dbReference type="EMBL" id="TBW41284.1"/>
    </source>
</evidence>
<dbReference type="Pfam" id="PF03737">
    <property type="entry name" value="RraA-like"/>
    <property type="match status" value="1"/>
</dbReference>
<dbReference type="InterPro" id="IPR005493">
    <property type="entry name" value="RraA/RraA-like"/>
</dbReference>
<comment type="cofactor">
    <cofactor evidence="5">
        <name>Mg(2+)</name>
        <dbReference type="ChEBI" id="CHEBI:18420"/>
    </cofactor>
</comment>
<keyword evidence="5" id="KW-0460">Magnesium</keyword>
<dbReference type="Proteomes" id="UP000292781">
    <property type="component" value="Unassembled WGS sequence"/>
</dbReference>
<sequence length="259" mass="26654">MTSAVERDLAAYQGRLLGLVPPERIRTVAVPRPAAALLARYRALPDLTSSIADVLDGHGVDSAIPAALLPPIAPGQRMVGPAVTVRHGPAPLNAGHNVAHRTSPKLGGLDEVTLSEPGDVMVIDGSGVPFASNIGGLMATAVAEKGFAGIVVDGCVRDVETMRRLGLPVWARGATPRTGKHRMELVEFNGPVTIAGVGIRPGDLILGDTDGVIVVPAALIEAVIGEAEEAVRKEDVLLAALRSGASPAESAAIVAPEKW</sequence>
<feature type="binding site" evidence="5">
    <location>
        <begin position="135"/>
        <end position="138"/>
    </location>
    <ligand>
        <name>substrate</name>
    </ligand>
</feature>
<evidence type="ECO:0000256" key="2">
    <source>
        <dbReference type="ARBA" id="ARBA00016549"/>
    </source>
</evidence>
<dbReference type="AlphaFoldDB" id="A0A4Q9VYP8"/>
<evidence type="ECO:0000256" key="4">
    <source>
        <dbReference type="ARBA" id="ARBA00030169"/>
    </source>
</evidence>
<dbReference type="RefSeq" id="WP_131304902.1">
    <property type="nucleotide sequence ID" value="NZ_SJFN01000001.1"/>
</dbReference>
<dbReference type="InterPro" id="IPR036704">
    <property type="entry name" value="RraA/RraA-like_sf"/>
</dbReference>
<keyword evidence="5" id="KW-0479">Metal-binding</keyword>
<name>A0A4Q9VYP8_9HYPH</name>
<reference evidence="6 7" key="1">
    <citation type="submission" date="2019-02" db="EMBL/GenBank/DDBJ databases">
        <title>Siculibacillus lacustris gen. nov., sp. nov., a new rosette-forming bacterium isolated from a freshwater crater lake (Lake St. Ana, Romania).</title>
        <authorList>
            <person name="Felfoldi T."/>
            <person name="Marton Z."/>
            <person name="Szabo A."/>
            <person name="Mentes A."/>
            <person name="Boka K."/>
            <person name="Marialigeti K."/>
            <person name="Mathe I."/>
            <person name="Koncz M."/>
            <person name="Schumann P."/>
            <person name="Toth E."/>
        </authorList>
    </citation>
    <scope>NUCLEOTIDE SEQUENCE [LARGE SCALE GENOMIC DNA]</scope>
    <source>
        <strain evidence="6 7">SA-279</strain>
    </source>
</reference>
<gene>
    <name evidence="6" type="ORF">EYW49_00735</name>
</gene>
<comment type="caution">
    <text evidence="6">The sequence shown here is derived from an EMBL/GenBank/DDBJ whole genome shotgun (WGS) entry which is preliminary data.</text>
</comment>
<evidence type="ECO:0000256" key="1">
    <source>
        <dbReference type="ARBA" id="ARBA00001968"/>
    </source>
</evidence>
<dbReference type="SUPFAM" id="SSF89562">
    <property type="entry name" value="RraA-like"/>
    <property type="match status" value="1"/>
</dbReference>
<feature type="binding site" evidence="5">
    <location>
        <position position="158"/>
    </location>
    <ligand>
        <name>Mg(2+)</name>
        <dbReference type="ChEBI" id="CHEBI:18420"/>
    </ligand>
</feature>
<dbReference type="CDD" id="cd16841">
    <property type="entry name" value="RraA_family"/>
    <property type="match status" value="1"/>
</dbReference>
<comment type="cofactor">
    <cofactor evidence="1">
        <name>a divalent metal cation</name>
        <dbReference type="ChEBI" id="CHEBI:60240"/>
    </cofactor>
</comment>
<dbReference type="Gene3D" id="3.50.30.40">
    <property type="entry name" value="Ribonuclease E inhibitor RraA/RraA-like"/>
    <property type="match status" value="1"/>
</dbReference>
<dbReference type="GO" id="GO:0046872">
    <property type="term" value="F:metal ion binding"/>
    <property type="evidence" value="ECO:0007669"/>
    <property type="project" value="UniProtKB-KW"/>
</dbReference>
<proteinExistence type="predicted"/>
<evidence type="ECO:0000313" key="7">
    <source>
        <dbReference type="Proteomes" id="UP000292781"/>
    </source>
</evidence>
<feature type="binding site" evidence="5">
    <location>
        <position position="157"/>
    </location>
    <ligand>
        <name>substrate</name>
    </ligand>
</feature>
<evidence type="ECO:0000256" key="5">
    <source>
        <dbReference type="PIRSR" id="PIRSR605493-1"/>
    </source>
</evidence>
<dbReference type="OrthoDB" id="9812532at2"/>
<dbReference type="EMBL" id="SJFN01000001">
    <property type="protein sequence ID" value="TBW41284.1"/>
    <property type="molecule type" value="Genomic_DNA"/>
</dbReference>
<protein>
    <recommendedName>
        <fullName evidence="2">Putative 4-hydroxy-4-methyl-2-oxoglutarate aldolase</fullName>
    </recommendedName>
    <alternativeName>
        <fullName evidence="3">Regulator of ribonuclease activity homolog</fullName>
    </alternativeName>
    <alternativeName>
        <fullName evidence="4">RraA-like protein</fullName>
    </alternativeName>
</protein>
<organism evidence="6 7">
    <name type="scientific">Siculibacillus lacustris</name>
    <dbReference type="NCBI Taxonomy" id="1549641"/>
    <lineage>
        <taxon>Bacteria</taxon>
        <taxon>Pseudomonadati</taxon>
        <taxon>Pseudomonadota</taxon>
        <taxon>Alphaproteobacteria</taxon>
        <taxon>Hyphomicrobiales</taxon>
        <taxon>Ancalomicrobiaceae</taxon>
        <taxon>Siculibacillus</taxon>
    </lineage>
</organism>